<comment type="caution">
    <text evidence="3">The sequence shown here is derived from an EMBL/GenBank/DDBJ whole genome shotgun (WGS) entry which is preliminary data.</text>
</comment>
<accession>A0ABT1JLA3</accession>
<evidence type="ECO:0000313" key="3">
    <source>
        <dbReference type="EMBL" id="MCP2333294.1"/>
    </source>
</evidence>
<feature type="compositionally biased region" description="Pro residues" evidence="1">
    <location>
        <begin position="52"/>
        <end position="65"/>
    </location>
</feature>
<sequence length="129" mass="15608">MDLLCPKCHDVMRTYERNGVHIEQCQGCRGIFLDRGELEQLALAERAHYGRPAPPPGPRPGPPPSRVHDRRHEPHPRSDDRYRDRYRDDHRDREYWDDDHRDRDHHGRYRDSKKKRRKDFLDNVFDIFG</sequence>
<feature type="domain" description="Transcription factor zinc-finger" evidence="2">
    <location>
        <begin position="5"/>
        <end position="42"/>
    </location>
</feature>
<evidence type="ECO:0000313" key="4">
    <source>
        <dbReference type="Proteomes" id="UP000791080"/>
    </source>
</evidence>
<keyword evidence="4" id="KW-1185">Reference proteome</keyword>
<dbReference type="Proteomes" id="UP000791080">
    <property type="component" value="Unassembled WGS sequence"/>
</dbReference>
<evidence type="ECO:0000256" key="1">
    <source>
        <dbReference type="SAM" id="MobiDB-lite"/>
    </source>
</evidence>
<reference evidence="3 4" key="1">
    <citation type="submission" date="2022-06" db="EMBL/GenBank/DDBJ databases">
        <title>Genomic Encyclopedia of Type Strains, Phase I: the one thousand microbial genomes (KMG-I) project.</title>
        <authorList>
            <person name="Kyrpides N."/>
        </authorList>
    </citation>
    <scope>NUCLEOTIDE SEQUENCE [LARGE SCALE GENOMIC DNA]</scope>
    <source>
        <strain evidence="3 4">DSM 43889</strain>
    </source>
</reference>
<dbReference type="RefSeq" id="WP_035292516.1">
    <property type="nucleotide sequence ID" value="NZ_AUBJ02000001.1"/>
</dbReference>
<organism evidence="3 4">
    <name type="scientific">Actinoalloteichus caeruleus DSM 43889</name>
    <dbReference type="NCBI Taxonomy" id="1120930"/>
    <lineage>
        <taxon>Bacteria</taxon>
        <taxon>Bacillati</taxon>
        <taxon>Actinomycetota</taxon>
        <taxon>Actinomycetes</taxon>
        <taxon>Pseudonocardiales</taxon>
        <taxon>Pseudonocardiaceae</taxon>
        <taxon>Actinoalloteichus</taxon>
        <taxon>Actinoalloteichus cyanogriseus</taxon>
    </lineage>
</organism>
<dbReference type="EMBL" id="AUBJ02000001">
    <property type="protein sequence ID" value="MCP2333294.1"/>
    <property type="molecule type" value="Genomic_DNA"/>
</dbReference>
<name>A0ABT1JLA3_ACTCY</name>
<proteinExistence type="predicted"/>
<dbReference type="InterPro" id="IPR027392">
    <property type="entry name" value="TF_Znf"/>
</dbReference>
<feature type="compositionally biased region" description="Basic and acidic residues" evidence="1">
    <location>
        <begin position="66"/>
        <end position="105"/>
    </location>
</feature>
<feature type="compositionally biased region" description="Basic residues" evidence="1">
    <location>
        <begin position="106"/>
        <end position="115"/>
    </location>
</feature>
<evidence type="ECO:0000259" key="2">
    <source>
        <dbReference type="Pfam" id="PF13453"/>
    </source>
</evidence>
<feature type="region of interest" description="Disordered" evidence="1">
    <location>
        <begin position="44"/>
        <end position="115"/>
    </location>
</feature>
<protein>
    <recommendedName>
        <fullName evidence="2">Transcription factor zinc-finger domain-containing protein</fullName>
    </recommendedName>
</protein>
<dbReference type="Pfam" id="PF13453">
    <property type="entry name" value="Zn_ribbon_TFIIB"/>
    <property type="match status" value="1"/>
</dbReference>
<gene>
    <name evidence="3" type="ORF">G443_003564</name>
</gene>